<dbReference type="GeneTree" id="ENSGT00940000161100"/>
<dbReference type="GO" id="GO:0051082">
    <property type="term" value="F:unfolded protein binding"/>
    <property type="evidence" value="ECO:0007669"/>
    <property type="project" value="TreeGrafter"/>
</dbReference>
<dbReference type="AlphaFoldDB" id="A0AAY5K083"/>
<dbReference type="GO" id="GO:0009408">
    <property type="term" value="P:response to heat"/>
    <property type="evidence" value="ECO:0007669"/>
    <property type="project" value="TreeGrafter"/>
</dbReference>
<gene>
    <name evidence="4" type="primary">HSPB6</name>
</gene>
<dbReference type="Proteomes" id="UP000265140">
    <property type="component" value="Chromosome 20"/>
</dbReference>
<name>A0AAY5K083_ESOLU</name>
<reference evidence="4 5" key="1">
    <citation type="submission" date="2020-02" db="EMBL/GenBank/DDBJ databases">
        <title>Esox lucius (northern pike) genome, fEsoLuc1, primary haplotype.</title>
        <authorList>
            <person name="Myers G."/>
            <person name="Karagic N."/>
            <person name="Meyer A."/>
            <person name="Pippel M."/>
            <person name="Reichard M."/>
            <person name="Winkler S."/>
            <person name="Tracey A."/>
            <person name="Sims Y."/>
            <person name="Howe K."/>
            <person name="Rhie A."/>
            <person name="Formenti G."/>
            <person name="Durbin R."/>
            <person name="Fedrigo O."/>
            <person name="Jarvis E.D."/>
        </authorList>
    </citation>
    <scope>NUCLEOTIDE SEQUENCE [LARGE SCALE GENOMIC DNA]</scope>
</reference>
<dbReference type="PRINTS" id="PR00299">
    <property type="entry name" value="ACRYSTALLIN"/>
</dbReference>
<evidence type="ECO:0000313" key="4">
    <source>
        <dbReference type="Ensembl" id="ENSELUP00000082424.1"/>
    </source>
</evidence>
<comment type="similarity">
    <text evidence="1 2">Belongs to the small heat shock protein (HSP20) family.</text>
</comment>
<evidence type="ECO:0000256" key="1">
    <source>
        <dbReference type="PROSITE-ProRule" id="PRU00285"/>
    </source>
</evidence>
<dbReference type="KEGG" id="els:105019112"/>
<dbReference type="GO" id="GO:0043066">
    <property type="term" value="P:negative regulation of apoptotic process"/>
    <property type="evidence" value="ECO:0007669"/>
    <property type="project" value="TreeGrafter"/>
</dbReference>
<dbReference type="InterPro" id="IPR002068">
    <property type="entry name" value="A-crystallin/Hsp20_dom"/>
</dbReference>
<accession>A0AAY5K083</accession>
<dbReference type="PANTHER" id="PTHR45640">
    <property type="entry name" value="HEAT SHOCK PROTEIN HSP-12.2-RELATED"/>
    <property type="match status" value="1"/>
</dbReference>
<dbReference type="GO" id="GO:0005737">
    <property type="term" value="C:cytoplasm"/>
    <property type="evidence" value="ECO:0007669"/>
    <property type="project" value="TreeGrafter"/>
</dbReference>
<dbReference type="InterPro" id="IPR001436">
    <property type="entry name" value="Alpha-crystallin/sHSP_animal"/>
</dbReference>
<dbReference type="GO" id="GO:0005634">
    <property type="term" value="C:nucleus"/>
    <property type="evidence" value="ECO:0007669"/>
    <property type="project" value="TreeGrafter"/>
</dbReference>
<evidence type="ECO:0000256" key="2">
    <source>
        <dbReference type="RuleBase" id="RU003616"/>
    </source>
</evidence>
<organism evidence="4 5">
    <name type="scientific">Esox lucius</name>
    <name type="common">Northern pike</name>
    <dbReference type="NCBI Taxonomy" id="8010"/>
    <lineage>
        <taxon>Eukaryota</taxon>
        <taxon>Metazoa</taxon>
        <taxon>Chordata</taxon>
        <taxon>Craniata</taxon>
        <taxon>Vertebrata</taxon>
        <taxon>Euteleostomi</taxon>
        <taxon>Actinopterygii</taxon>
        <taxon>Neopterygii</taxon>
        <taxon>Teleostei</taxon>
        <taxon>Protacanthopterygii</taxon>
        <taxon>Esociformes</taxon>
        <taxon>Esocidae</taxon>
        <taxon>Esox</taxon>
    </lineage>
</organism>
<dbReference type="PANTHER" id="PTHR45640:SF36">
    <property type="entry name" value="HEAT SHOCK PROTEIN BETA-6"/>
    <property type="match status" value="1"/>
</dbReference>
<dbReference type="GeneID" id="105019112"/>
<feature type="domain" description="SHSP" evidence="3">
    <location>
        <begin position="31"/>
        <end position="142"/>
    </location>
</feature>
<dbReference type="CDD" id="cd06526">
    <property type="entry name" value="metazoan_ACD"/>
    <property type="match status" value="1"/>
</dbReference>
<dbReference type="Ensembl" id="ENSELUT00000094445.1">
    <property type="protein sequence ID" value="ENSELUP00000082424.1"/>
    <property type="gene ID" value="ENSELUG00000041643.1"/>
</dbReference>
<sequence length="142" mass="15935">MDFNLPSTCPVRGIQWERVLPPLLQRLKGTFTPSELLIPVTEHSGEVFCDHTRFSVQVDVKPFKPDELTVKVIGDFVEVQGKHEQKKDGSGVVTRQFNSRFRIPEKIDTMALESDVSSEGILIISAPLLQGENPRPLSHSEL</sequence>
<dbReference type="CTD" id="126393"/>
<dbReference type="SUPFAM" id="SSF49764">
    <property type="entry name" value="HSP20-like chaperones"/>
    <property type="match status" value="1"/>
</dbReference>
<reference evidence="4" key="3">
    <citation type="submission" date="2025-09" db="UniProtKB">
        <authorList>
            <consortium name="Ensembl"/>
        </authorList>
    </citation>
    <scope>IDENTIFICATION</scope>
</reference>
<evidence type="ECO:0000313" key="5">
    <source>
        <dbReference type="Proteomes" id="UP000265140"/>
    </source>
</evidence>
<dbReference type="RefSeq" id="XP_010883335.1">
    <property type="nucleotide sequence ID" value="XM_010885033.5"/>
</dbReference>
<proteinExistence type="inferred from homology"/>
<reference evidence="4" key="2">
    <citation type="submission" date="2025-08" db="UniProtKB">
        <authorList>
            <consortium name="Ensembl"/>
        </authorList>
    </citation>
    <scope>IDENTIFICATION</scope>
</reference>
<dbReference type="InterPro" id="IPR008978">
    <property type="entry name" value="HSP20-like_chaperone"/>
</dbReference>
<dbReference type="GO" id="GO:0042026">
    <property type="term" value="P:protein refolding"/>
    <property type="evidence" value="ECO:0007669"/>
    <property type="project" value="TreeGrafter"/>
</dbReference>
<dbReference type="Pfam" id="PF00011">
    <property type="entry name" value="HSP20"/>
    <property type="match status" value="1"/>
</dbReference>
<keyword evidence="5" id="KW-1185">Reference proteome</keyword>
<dbReference type="Gene3D" id="2.60.40.790">
    <property type="match status" value="1"/>
</dbReference>
<evidence type="ECO:0000259" key="3">
    <source>
        <dbReference type="PROSITE" id="PS01031"/>
    </source>
</evidence>
<protein>
    <recommendedName>
        <fullName evidence="3">SHSP domain-containing protein</fullName>
    </recommendedName>
</protein>
<dbReference type="PROSITE" id="PS01031">
    <property type="entry name" value="SHSP"/>
    <property type="match status" value="1"/>
</dbReference>